<comment type="caution">
    <text evidence="6">The sequence shown here is derived from an EMBL/GenBank/DDBJ whole genome shotgun (WGS) entry which is preliminary data.</text>
</comment>
<dbReference type="InterPro" id="IPR008920">
    <property type="entry name" value="TF_FadR/GntR_C"/>
</dbReference>
<evidence type="ECO:0000313" key="7">
    <source>
        <dbReference type="Proteomes" id="UP000319212"/>
    </source>
</evidence>
<evidence type="ECO:0000256" key="4">
    <source>
        <dbReference type="SAM" id="MobiDB-lite"/>
    </source>
</evidence>
<feature type="domain" description="HTH gntR-type" evidence="5">
    <location>
        <begin position="92"/>
        <end position="160"/>
    </location>
</feature>
<dbReference type="PANTHER" id="PTHR43537:SF44">
    <property type="entry name" value="GNTR FAMILY REGULATORY PROTEIN"/>
    <property type="match status" value="1"/>
</dbReference>
<dbReference type="SUPFAM" id="SSF48008">
    <property type="entry name" value="GntR ligand-binding domain-like"/>
    <property type="match status" value="1"/>
</dbReference>
<evidence type="ECO:0000313" key="6">
    <source>
        <dbReference type="EMBL" id="TPG29170.1"/>
    </source>
</evidence>
<dbReference type="InterPro" id="IPR000524">
    <property type="entry name" value="Tscrpt_reg_HTH_GntR"/>
</dbReference>
<evidence type="ECO:0000256" key="2">
    <source>
        <dbReference type="ARBA" id="ARBA00023125"/>
    </source>
</evidence>
<evidence type="ECO:0000256" key="3">
    <source>
        <dbReference type="ARBA" id="ARBA00023163"/>
    </source>
</evidence>
<protein>
    <submittedName>
        <fullName evidence="6">FadR family transcriptional regulator</fullName>
    </submittedName>
</protein>
<gene>
    <name evidence="6" type="ORF">EAH82_10475</name>
</gene>
<keyword evidence="3" id="KW-0804">Transcription</keyword>
<dbReference type="Gene3D" id="1.20.120.530">
    <property type="entry name" value="GntR ligand-binding domain-like"/>
    <property type="match status" value="1"/>
</dbReference>
<dbReference type="InterPro" id="IPR036390">
    <property type="entry name" value="WH_DNA-bd_sf"/>
</dbReference>
<dbReference type="EMBL" id="RCZI01000002">
    <property type="protein sequence ID" value="TPG29170.1"/>
    <property type="molecule type" value="Genomic_DNA"/>
</dbReference>
<dbReference type="Proteomes" id="UP000319212">
    <property type="component" value="Unassembled WGS sequence"/>
</dbReference>
<name>A0A502DYD0_9BURK</name>
<evidence type="ECO:0000256" key="1">
    <source>
        <dbReference type="ARBA" id="ARBA00023015"/>
    </source>
</evidence>
<keyword evidence="1" id="KW-0805">Transcription regulation</keyword>
<dbReference type="AlphaFoldDB" id="A0A502DYD0"/>
<accession>A0A502DYD0</accession>
<dbReference type="Gene3D" id="1.10.10.10">
    <property type="entry name" value="Winged helix-like DNA-binding domain superfamily/Winged helix DNA-binding domain"/>
    <property type="match status" value="1"/>
</dbReference>
<dbReference type="SMART" id="SM00895">
    <property type="entry name" value="FCD"/>
    <property type="match status" value="1"/>
</dbReference>
<dbReference type="PANTHER" id="PTHR43537">
    <property type="entry name" value="TRANSCRIPTIONAL REGULATOR, GNTR FAMILY"/>
    <property type="match status" value="1"/>
</dbReference>
<feature type="region of interest" description="Disordered" evidence="4">
    <location>
        <begin position="1"/>
        <end position="25"/>
    </location>
</feature>
<dbReference type="GO" id="GO:0003677">
    <property type="term" value="F:DNA binding"/>
    <property type="evidence" value="ECO:0007669"/>
    <property type="project" value="UniProtKB-KW"/>
</dbReference>
<dbReference type="PROSITE" id="PS50949">
    <property type="entry name" value="HTH_GNTR"/>
    <property type="match status" value="1"/>
</dbReference>
<keyword evidence="2" id="KW-0238">DNA-binding</keyword>
<organism evidence="6 7">
    <name type="scientific">Variovorax guangxiensis</name>
    <dbReference type="NCBI Taxonomy" id="1775474"/>
    <lineage>
        <taxon>Bacteria</taxon>
        <taxon>Pseudomonadati</taxon>
        <taxon>Pseudomonadota</taxon>
        <taxon>Betaproteobacteria</taxon>
        <taxon>Burkholderiales</taxon>
        <taxon>Comamonadaceae</taxon>
        <taxon>Variovorax</taxon>
    </lineage>
</organism>
<dbReference type="SMART" id="SM00345">
    <property type="entry name" value="HTH_GNTR"/>
    <property type="match status" value="1"/>
</dbReference>
<dbReference type="InterPro" id="IPR011711">
    <property type="entry name" value="GntR_C"/>
</dbReference>
<dbReference type="CDD" id="cd07377">
    <property type="entry name" value="WHTH_GntR"/>
    <property type="match status" value="1"/>
</dbReference>
<sequence length="332" mass="36682">MGPWAPRGNGARRGINGKTRSTRTRPFFKIRLSDKRIAQPDGRRRHRLNASIRASGLPEATPTAGSSASAERASGVPVMAPDPTLFRRLRLEPAYKAVSSEIERSILSGKLTPGMPLPTEQSLAERFGVHRSTVREAIRQVEQEGLVQRREGRRLFVTLPGLYDLAPRAARLLLLQQTTFQELWEVAVTLEPLAARLAAVSAEPGDIDELAHNTEVTAALQANGSASMDENMRLVELDVEFHALVGRASHNRALMLAREPISLLYNPIMLQIHLHLPQSKARNLAAHRAILDALKRGDAAAAGEWTRKHMVDFKKGFEMTGQDMRTPISKAQ</sequence>
<feature type="region of interest" description="Disordered" evidence="4">
    <location>
        <begin position="38"/>
        <end position="76"/>
    </location>
</feature>
<dbReference type="Pfam" id="PF00392">
    <property type="entry name" value="GntR"/>
    <property type="match status" value="1"/>
</dbReference>
<proteinExistence type="predicted"/>
<dbReference type="OrthoDB" id="5450856at2"/>
<reference evidence="6 7" key="1">
    <citation type="journal article" date="2019" name="Environ. Microbiol.">
        <title>Species interactions and distinct microbial communities in high Arctic permafrost affected cryosols are associated with the CH4 and CO2 gas fluxes.</title>
        <authorList>
            <person name="Altshuler I."/>
            <person name="Hamel J."/>
            <person name="Turney S."/>
            <person name="Magnuson E."/>
            <person name="Levesque R."/>
            <person name="Greer C."/>
            <person name="Whyte L.G."/>
        </authorList>
    </citation>
    <scope>NUCLEOTIDE SEQUENCE [LARGE SCALE GENOMIC DNA]</scope>
    <source>
        <strain evidence="6 7">S06.C</strain>
    </source>
</reference>
<feature type="compositionally biased region" description="Low complexity" evidence="4">
    <location>
        <begin position="64"/>
        <end position="75"/>
    </location>
</feature>
<dbReference type="InterPro" id="IPR036388">
    <property type="entry name" value="WH-like_DNA-bd_sf"/>
</dbReference>
<dbReference type="SUPFAM" id="SSF46785">
    <property type="entry name" value="Winged helix' DNA-binding domain"/>
    <property type="match status" value="1"/>
</dbReference>
<dbReference type="PRINTS" id="PR00035">
    <property type="entry name" value="HTHGNTR"/>
</dbReference>
<dbReference type="GO" id="GO:0003700">
    <property type="term" value="F:DNA-binding transcription factor activity"/>
    <property type="evidence" value="ECO:0007669"/>
    <property type="project" value="InterPro"/>
</dbReference>
<dbReference type="Pfam" id="PF07729">
    <property type="entry name" value="FCD"/>
    <property type="match status" value="1"/>
</dbReference>
<evidence type="ECO:0000259" key="5">
    <source>
        <dbReference type="PROSITE" id="PS50949"/>
    </source>
</evidence>